<keyword evidence="3" id="KW-1185">Reference proteome</keyword>
<keyword evidence="1" id="KW-0472">Membrane</keyword>
<protein>
    <submittedName>
        <fullName evidence="2">Preprotein translocase subunit SecF</fullName>
    </submittedName>
</protein>
<dbReference type="AlphaFoldDB" id="A0A7W4WGC9"/>
<feature type="transmembrane region" description="Helical" evidence="1">
    <location>
        <begin position="6"/>
        <end position="27"/>
    </location>
</feature>
<gene>
    <name evidence="2" type="ORF">FHS09_004585</name>
</gene>
<evidence type="ECO:0000313" key="2">
    <source>
        <dbReference type="EMBL" id="MBB3063709.1"/>
    </source>
</evidence>
<organism evidence="2 3">
    <name type="scientific">Microbulbifer rhizosphaerae</name>
    <dbReference type="NCBI Taxonomy" id="1562603"/>
    <lineage>
        <taxon>Bacteria</taxon>
        <taxon>Pseudomonadati</taxon>
        <taxon>Pseudomonadota</taxon>
        <taxon>Gammaproteobacteria</taxon>
        <taxon>Cellvibrionales</taxon>
        <taxon>Microbulbiferaceae</taxon>
        <taxon>Microbulbifer</taxon>
    </lineage>
</organism>
<sequence length="110" mass="12645">MNEAFSAIFGLLMVMVFIWFILLKAIFIRLEKNHQGKYEEMGKPSLFWNNSMKTGFATLKFIGRREHKELNNPGLSKLCDFALIFFIVYLVLFFGLFFGVFSMVGPASAT</sequence>
<evidence type="ECO:0000256" key="1">
    <source>
        <dbReference type="SAM" id="Phobius"/>
    </source>
</evidence>
<dbReference type="RefSeq" id="WP_183464111.1">
    <property type="nucleotide sequence ID" value="NZ_JACHWZ010000058.1"/>
</dbReference>
<evidence type="ECO:0000313" key="3">
    <source>
        <dbReference type="Proteomes" id="UP000535937"/>
    </source>
</evidence>
<comment type="caution">
    <text evidence="2">The sequence shown here is derived from an EMBL/GenBank/DDBJ whole genome shotgun (WGS) entry which is preliminary data.</text>
</comment>
<proteinExistence type="predicted"/>
<dbReference type="Proteomes" id="UP000535937">
    <property type="component" value="Unassembled WGS sequence"/>
</dbReference>
<keyword evidence="1" id="KW-1133">Transmembrane helix</keyword>
<keyword evidence="1" id="KW-0812">Transmembrane</keyword>
<dbReference type="EMBL" id="JACHWZ010000058">
    <property type="protein sequence ID" value="MBB3063709.1"/>
    <property type="molecule type" value="Genomic_DNA"/>
</dbReference>
<reference evidence="2 3" key="1">
    <citation type="submission" date="2020-08" db="EMBL/GenBank/DDBJ databases">
        <title>Genomic Encyclopedia of Type Strains, Phase III (KMG-III): the genomes of soil and plant-associated and newly described type strains.</title>
        <authorList>
            <person name="Whitman W."/>
        </authorList>
    </citation>
    <scope>NUCLEOTIDE SEQUENCE [LARGE SCALE GENOMIC DNA]</scope>
    <source>
        <strain evidence="2 3">CECT 8799</strain>
    </source>
</reference>
<feature type="transmembrane region" description="Helical" evidence="1">
    <location>
        <begin position="81"/>
        <end position="104"/>
    </location>
</feature>
<name>A0A7W4WGC9_9GAMM</name>
<accession>A0A7W4WGC9</accession>